<dbReference type="AlphaFoldDB" id="A0A1I3PZ06"/>
<dbReference type="RefSeq" id="WP_092054521.1">
    <property type="nucleotide sequence ID" value="NZ_FOQD01000017.1"/>
</dbReference>
<gene>
    <name evidence="1" type="ORF">SAMN05421753_11794</name>
</gene>
<dbReference type="STRING" id="1576369.SAMN05421753_11794"/>
<keyword evidence="2" id="KW-1185">Reference proteome</keyword>
<name>A0A1I3PZ06_9PLAN</name>
<dbReference type="EMBL" id="FOQD01000017">
    <property type="protein sequence ID" value="SFJ27104.1"/>
    <property type="molecule type" value="Genomic_DNA"/>
</dbReference>
<proteinExistence type="predicted"/>
<accession>A0A1I3PZ06</accession>
<dbReference type="Proteomes" id="UP000199518">
    <property type="component" value="Unassembled WGS sequence"/>
</dbReference>
<reference evidence="2" key="1">
    <citation type="submission" date="2016-10" db="EMBL/GenBank/DDBJ databases">
        <authorList>
            <person name="Varghese N."/>
            <person name="Submissions S."/>
        </authorList>
    </citation>
    <scope>NUCLEOTIDE SEQUENCE [LARGE SCALE GENOMIC DNA]</scope>
    <source>
        <strain evidence="2">DSM 26348</strain>
    </source>
</reference>
<protein>
    <submittedName>
        <fullName evidence="1">Uncharacterized protein</fullName>
    </submittedName>
</protein>
<evidence type="ECO:0000313" key="2">
    <source>
        <dbReference type="Proteomes" id="UP000199518"/>
    </source>
</evidence>
<evidence type="ECO:0000313" key="1">
    <source>
        <dbReference type="EMBL" id="SFJ27104.1"/>
    </source>
</evidence>
<sequence>MATFGPGQFKIEILNDENGDLILQVNGKPYVMRLEGNNLAERQENFMQRIQSGEEILANGHGETWRVQSDPSAGFHGNAPKQLAITKV</sequence>
<organism evidence="1 2">
    <name type="scientific">Planctomicrobium piriforme</name>
    <dbReference type="NCBI Taxonomy" id="1576369"/>
    <lineage>
        <taxon>Bacteria</taxon>
        <taxon>Pseudomonadati</taxon>
        <taxon>Planctomycetota</taxon>
        <taxon>Planctomycetia</taxon>
        <taxon>Planctomycetales</taxon>
        <taxon>Planctomycetaceae</taxon>
        <taxon>Planctomicrobium</taxon>
    </lineage>
</organism>